<organism evidence="2 3">
    <name type="scientific">Candidatus Nitrospira neomarina</name>
    <dbReference type="NCBI Taxonomy" id="3020899"/>
    <lineage>
        <taxon>Bacteria</taxon>
        <taxon>Pseudomonadati</taxon>
        <taxon>Nitrospirota</taxon>
        <taxon>Nitrospiria</taxon>
        <taxon>Nitrospirales</taxon>
        <taxon>Nitrospiraceae</taxon>
        <taxon>Nitrospira</taxon>
    </lineage>
</organism>
<dbReference type="KEGG" id="nneo:PQG83_09620"/>
<sequence length="110" mass="12201">MKKQNDLAHLVRNWVGYHAMRIGLISELERSSSKYFTQGDGKRATDFIIEITKVAGGLGAKNIFVFVPEKIQVPSRTKNPLRAATSPRGRKGGESALDCSDAEVDKKLKR</sequence>
<reference evidence="2 3" key="1">
    <citation type="submission" date="2023-01" db="EMBL/GenBank/DDBJ databases">
        <title>Cultivation and genomic characterization of new, ubiquitous marine nitrite-oxidizing bacteria from the Nitrospirales.</title>
        <authorList>
            <person name="Mueller A.J."/>
            <person name="Daebeler A."/>
            <person name="Herbold C.W."/>
            <person name="Kirkegaard R.H."/>
            <person name="Daims H."/>
        </authorList>
    </citation>
    <scope>NUCLEOTIDE SEQUENCE [LARGE SCALE GENOMIC DNA]</scope>
    <source>
        <strain evidence="2 3">DK</strain>
    </source>
</reference>
<protein>
    <submittedName>
        <fullName evidence="2">Uncharacterized protein</fullName>
    </submittedName>
</protein>
<keyword evidence="3" id="KW-1185">Reference proteome</keyword>
<proteinExistence type="predicted"/>
<evidence type="ECO:0000313" key="3">
    <source>
        <dbReference type="Proteomes" id="UP001302494"/>
    </source>
</evidence>
<feature type="region of interest" description="Disordered" evidence="1">
    <location>
        <begin position="74"/>
        <end position="110"/>
    </location>
</feature>
<gene>
    <name evidence="2" type="ORF">PQG83_09620</name>
</gene>
<dbReference type="AlphaFoldDB" id="A0AA96GTW4"/>
<accession>A0AA96GTW4</accession>
<evidence type="ECO:0000313" key="2">
    <source>
        <dbReference type="EMBL" id="WNM63994.1"/>
    </source>
</evidence>
<dbReference type="RefSeq" id="WP_312748843.1">
    <property type="nucleotide sequence ID" value="NZ_CP116968.1"/>
</dbReference>
<name>A0AA96GTW4_9BACT</name>
<evidence type="ECO:0000256" key="1">
    <source>
        <dbReference type="SAM" id="MobiDB-lite"/>
    </source>
</evidence>
<dbReference type="Proteomes" id="UP001302494">
    <property type="component" value="Chromosome"/>
</dbReference>
<dbReference type="EMBL" id="CP116968">
    <property type="protein sequence ID" value="WNM63994.1"/>
    <property type="molecule type" value="Genomic_DNA"/>
</dbReference>